<evidence type="ECO:0000313" key="3">
    <source>
        <dbReference type="Proteomes" id="UP000800041"/>
    </source>
</evidence>
<accession>A0A6G1GY58</accession>
<dbReference type="Proteomes" id="UP000800041">
    <property type="component" value="Unassembled WGS sequence"/>
</dbReference>
<dbReference type="OrthoDB" id="5135333at2759"/>
<protein>
    <submittedName>
        <fullName evidence="2">HET-domain-containing protein</fullName>
    </submittedName>
</protein>
<dbReference type="EMBL" id="ML977159">
    <property type="protein sequence ID" value="KAF1985893.1"/>
    <property type="molecule type" value="Genomic_DNA"/>
</dbReference>
<organism evidence="2 3">
    <name type="scientific">Aulographum hederae CBS 113979</name>
    <dbReference type="NCBI Taxonomy" id="1176131"/>
    <lineage>
        <taxon>Eukaryota</taxon>
        <taxon>Fungi</taxon>
        <taxon>Dikarya</taxon>
        <taxon>Ascomycota</taxon>
        <taxon>Pezizomycotina</taxon>
        <taxon>Dothideomycetes</taxon>
        <taxon>Pleosporomycetidae</taxon>
        <taxon>Aulographales</taxon>
        <taxon>Aulographaceae</taxon>
    </lineage>
</organism>
<keyword evidence="3" id="KW-1185">Reference proteome</keyword>
<name>A0A6G1GY58_9PEZI</name>
<dbReference type="PANTHER" id="PTHR33112">
    <property type="entry name" value="DOMAIN PROTEIN, PUTATIVE-RELATED"/>
    <property type="match status" value="1"/>
</dbReference>
<evidence type="ECO:0000313" key="2">
    <source>
        <dbReference type="EMBL" id="KAF1985893.1"/>
    </source>
</evidence>
<sequence>MKQLSGELCSRCRALNLPTVFKGTDEVEKYDCFFLVRTDESGNIEGFFPPCPFCELVKSVFGFEERILPKPKDAAAKAENKPDAADNGSDDEFDADYYHYWHLHGSEFTSDVQPFGACSIRNYVPAPTMSPLRRSRLDTNFGVWRFDFTRIRAGDLSIIRGDEDQEHVHFSRLCIQISHPSGLVGERRLIQLGPDTPPHDTFGSLLFGRPMSEDEADMDLVSTWLSLCDSNIDHICGPNQTEIFDGFRLVDVRSRCIDIKPKSTGYIALSYVWGTSQRFDLQQANLKALQTPGSLSDENAALPLVIRDAMLITEKIGLQYIWIDALCIVQDSPQDKTLQINKMDSIYSGASLTIVAAAGKDATAGLPGARHGQRKLGLPQLIVCFDDMQLIATTQCGDSIPSSVWDTRGWTFQEKMLSRRLLYFCEDQVFYRCTTKRYQEDTILETFDDTLKVVLRASASDLRLAATSPFYYLKCVEDYNSRNFTYEDDILNAFKGIENQIEPTFGHSIWGLPVKLFHLALLWSMGVLQTEDDERRREAFPTWCWAGWRREESHFIRGRRWLGNNDVYDMGMFKLEFQLYPMVQYHRVSPAAEVVSIFVPFADGAGEVSYVNHRKAVDLREELLVEHNVVDPQWVHPAELTAPSPPLSHLLCFITSVAHLGLEKDEKHFANDDEYHIVSQVAGKKIGTIMLGPKVTARHGQSLDFIILASAVYDVDGEWFPKGFHVLAVYWVNGVAYRIEKASGIIEAGDWWEAGAKMRIINLA</sequence>
<dbReference type="PANTHER" id="PTHR33112:SF12">
    <property type="entry name" value="HETEROKARYON INCOMPATIBILITY DOMAIN-CONTAINING PROTEIN"/>
    <property type="match status" value="1"/>
</dbReference>
<reference evidence="2" key="1">
    <citation type="journal article" date="2020" name="Stud. Mycol.">
        <title>101 Dothideomycetes genomes: a test case for predicting lifestyles and emergence of pathogens.</title>
        <authorList>
            <person name="Haridas S."/>
            <person name="Albert R."/>
            <person name="Binder M."/>
            <person name="Bloem J."/>
            <person name="Labutti K."/>
            <person name="Salamov A."/>
            <person name="Andreopoulos B."/>
            <person name="Baker S."/>
            <person name="Barry K."/>
            <person name="Bills G."/>
            <person name="Bluhm B."/>
            <person name="Cannon C."/>
            <person name="Castanera R."/>
            <person name="Culley D."/>
            <person name="Daum C."/>
            <person name="Ezra D."/>
            <person name="Gonzalez J."/>
            <person name="Henrissat B."/>
            <person name="Kuo A."/>
            <person name="Liang C."/>
            <person name="Lipzen A."/>
            <person name="Lutzoni F."/>
            <person name="Magnuson J."/>
            <person name="Mondo S."/>
            <person name="Nolan M."/>
            <person name="Ohm R."/>
            <person name="Pangilinan J."/>
            <person name="Park H.-J."/>
            <person name="Ramirez L."/>
            <person name="Alfaro M."/>
            <person name="Sun H."/>
            <person name="Tritt A."/>
            <person name="Yoshinaga Y."/>
            <person name="Zwiers L.-H."/>
            <person name="Turgeon B."/>
            <person name="Goodwin S."/>
            <person name="Spatafora J."/>
            <person name="Crous P."/>
            <person name="Grigoriev I."/>
        </authorList>
    </citation>
    <scope>NUCLEOTIDE SEQUENCE</scope>
    <source>
        <strain evidence="2">CBS 113979</strain>
    </source>
</reference>
<feature type="domain" description="Heterokaryon incompatibility" evidence="1">
    <location>
        <begin position="266"/>
        <end position="414"/>
    </location>
</feature>
<dbReference type="AlphaFoldDB" id="A0A6G1GY58"/>
<proteinExistence type="predicted"/>
<dbReference type="InterPro" id="IPR010730">
    <property type="entry name" value="HET"/>
</dbReference>
<dbReference type="Pfam" id="PF06985">
    <property type="entry name" value="HET"/>
    <property type="match status" value="1"/>
</dbReference>
<evidence type="ECO:0000259" key="1">
    <source>
        <dbReference type="Pfam" id="PF06985"/>
    </source>
</evidence>
<gene>
    <name evidence="2" type="ORF">K402DRAFT_394144</name>
</gene>